<dbReference type="InterPro" id="IPR006047">
    <property type="entry name" value="GH13_cat_dom"/>
</dbReference>
<dbReference type="PANTHER" id="PTHR10357:SF214">
    <property type="entry name" value="GLUCOSYLGLYCERATE PHOSPHORYLASE"/>
    <property type="match status" value="1"/>
</dbReference>
<dbReference type="Proteomes" id="UP000181969">
    <property type="component" value="Unassembled WGS sequence"/>
</dbReference>
<dbReference type="InterPro" id="IPR017853">
    <property type="entry name" value="GH"/>
</dbReference>
<evidence type="ECO:0000256" key="3">
    <source>
        <dbReference type="ARBA" id="ARBA00023295"/>
    </source>
</evidence>
<dbReference type="Gene3D" id="3.90.400.10">
    <property type="entry name" value="Oligo-1,6-glucosidase, Domain 2"/>
    <property type="match status" value="1"/>
</dbReference>
<dbReference type="PANTHER" id="PTHR10357">
    <property type="entry name" value="ALPHA-AMYLASE FAMILY MEMBER"/>
    <property type="match status" value="1"/>
</dbReference>
<evidence type="ECO:0000256" key="2">
    <source>
        <dbReference type="ARBA" id="ARBA00022679"/>
    </source>
</evidence>
<dbReference type="RefSeq" id="WP_074751320.1">
    <property type="nucleotide sequence ID" value="NZ_CAXVJC010000005.1"/>
</dbReference>
<organism evidence="7 8">
    <name type="scientific">Lactococcus garvieae</name>
    <dbReference type="NCBI Taxonomy" id="1363"/>
    <lineage>
        <taxon>Bacteria</taxon>
        <taxon>Bacillati</taxon>
        <taxon>Bacillota</taxon>
        <taxon>Bacilli</taxon>
        <taxon>Lactobacillales</taxon>
        <taxon>Streptococcaceae</taxon>
        <taxon>Lactococcus</taxon>
    </lineage>
</organism>
<keyword evidence="3" id="KW-0326">Glycosidase</keyword>
<keyword evidence="1 4" id="KW-0328">Glycosyltransferase</keyword>
<dbReference type="AlphaFoldDB" id="A0A1I4HFW1"/>
<dbReference type="SUPFAM" id="SSF51445">
    <property type="entry name" value="(Trans)glycosidases"/>
    <property type="match status" value="1"/>
</dbReference>
<evidence type="ECO:0000256" key="1">
    <source>
        <dbReference type="ARBA" id="ARBA00022676"/>
    </source>
</evidence>
<dbReference type="Pfam" id="PF00128">
    <property type="entry name" value="Alpha-amylase"/>
    <property type="match status" value="1"/>
</dbReference>
<evidence type="ECO:0000313" key="8">
    <source>
        <dbReference type="Proteomes" id="UP000181969"/>
    </source>
</evidence>
<dbReference type="GO" id="GO:0009018">
    <property type="term" value="F:sucrose phosphorylase activity"/>
    <property type="evidence" value="ECO:0007669"/>
    <property type="project" value="UniProtKB-EC"/>
</dbReference>
<feature type="domain" description="Glycosyl hydrolase family 13 catalytic" evidence="6">
    <location>
        <begin position="46"/>
        <end position="446"/>
    </location>
</feature>
<feature type="binding site" evidence="5">
    <location>
        <position position="131"/>
    </location>
    <ligand>
        <name>substrate</name>
    </ligand>
</feature>
<reference evidence="7 8" key="1">
    <citation type="submission" date="2016-10" db="EMBL/GenBank/DDBJ databases">
        <authorList>
            <person name="de Groot N.N."/>
        </authorList>
    </citation>
    <scope>NUCLEOTIDE SEQUENCE [LARGE SCALE GENOMIC DNA]</scope>
    <source>
        <strain evidence="7 8">M79</strain>
    </source>
</reference>
<dbReference type="EMBL" id="FOTJ01000008">
    <property type="protein sequence ID" value="SFL40411.1"/>
    <property type="molecule type" value="Genomic_DNA"/>
</dbReference>
<dbReference type="InterPro" id="IPR045857">
    <property type="entry name" value="O16G_dom_2"/>
</dbReference>
<feature type="binding site" evidence="5">
    <location>
        <begin position="220"/>
        <end position="222"/>
    </location>
    <ligand>
        <name>substrate</name>
    </ligand>
</feature>
<evidence type="ECO:0000256" key="5">
    <source>
        <dbReference type="PIRSR" id="PIRSR003059-2"/>
    </source>
</evidence>
<dbReference type="EC" id="2.4.1.7" evidence="4"/>
<gene>
    <name evidence="7" type="ORF">SAMN05216438_10859</name>
</gene>
<name>A0A1I4HFW1_9LACT</name>
<dbReference type="OrthoDB" id="9805159at2"/>
<dbReference type="InterPro" id="IPR033746">
    <property type="entry name" value="GGa_phosphorylase"/>
</dbReference>
<evidence type="ECO:0000256" key="4">
    <source>
        <dbReference type="PIRNR" id="PIRNR003059"/>
    </source>
</evidence>
<dbReference type="InterPro" id="IPR016377">
    <property type="entry name" value="Sucrose_GGa_phosphorylase-rel"/>
</dbReference>
<evidence type="ECO:0000259" key="6">
    <source>
        <dbReference type="SMART" id="SM00642"/>
    </source>
</evidence>
<comment type="catalytic activity">
    <reaction evidence="4">
        <text>sucrose + phosphate = D-fructose + alpha-D-glucose 1-phosphate</text>
        <dbReference type="Rhea" id="RHEA:24048"/>
        <dbReference type="ChEBI" id="CHEBI:17992"/>
        <dbReference type="ChEBI" id="CHEBI:37721"/>
        <dbReference type="ChEBI" id="CHEBI:43474"/>
        <dbReference type="ChEBI" id="CHEBI:58601"/>
        <dbReference type="EC" id="2.4.1.7"/>
    </reaction>
</comment>
<dbReference type="Gene3D" id="3.20.20.80">
    <property type="entry name" value="Glycosidases"/>
    <property type="match status" value="1"/>
</dbReference>
<evidence type="ECO:0000313" key="7">
    <source>
        <dbReference type="EMBL" id="SFL40411.1"/>
    </source>
</evidence>
<dbReference type="GO" id="GO:0016798">
    <property type="term" value="F:hydrolase activity, acting on glycosyl bonds"/>
    <property type="evidence" value="ECO:0007669"/>
    <property type="project" value="UniProtKB-KW"/>
</dbReference>
<keyword evidence="2 4" id="KW-0808">Transferase</keyword>
<dbReference type="CDD" id="cd11356">
    <property type="entry name" value="AmyAc_Sucrose_phosphorylase-like_1"/>
    <property type="match status" value="1"/>
</dbReference>
<feature type="binding site" evidence="5">
    <location>
        <begin position="329"/>
        <end position="330"/>
    </location>
    <ligand>
        <name>substrate</name>
    </ligand>
</feature>
<sequence length="551" mass="63613">MNVKIKEKLILLYGERADEAEKELEKVLNKFAQRDFPQKEKINEKNAYLIAYGDSILREGQTPLATLNEVLSETIAGAITDVHLLPMFPFTSDDGFSVTDYYKINPQYGTWEDIEHLSKNYRLMFDFVANHMSKDSEWFQSFLQEEEDFKEAFVIFDEEFDASNTVRPRTSPLFHNYKEKKVWTTFSEDQVDVNIKDPKMFARLTEVLLTYASKGAASIRLDAIGFLWKESGSRSIHLWQTHEVIKIWRKLLEELSPNTQIITETNVPHEENISYFGKNDEANQVYQFPLPPLVLHSFTVGDAQKLSAWAKGIEGRGDTETYFNFLASHDGIGMRPTEGILSDVERNNLVEKVIENGGEISYKENTDGSRSVYELNINYSEALRNKGETDEIAVEKMKAAHSILFSVIGVPAIYYHSLFGSRNDYKGVLDSGINRRINREKLSAERLLDELKSDPYRNGIYMGLKKMLEKRAQYKAFSPYGKQEILDIDKRVFAVKRTHLNQEIISITNVSNQKVTLYDLEGMDIIKEKTIPKQMELEPYAYIWCYNNTNK</sequence>
<protein>
    <recommendedName>
        <fullName evidence="4">Sucrose phosphorylase</fullName>
        <ecNumber evidence="4">2.4.1.7</ecNumber>
    </recommendedName>
    <alternativeName>
        <fullName evidence="4">Sucrose glucosyltransferase</fullName>
    </alternativeName>
</protein>
<dbReference type="PIRSF" id="PIRSF003059">
    <property type="entry name" value="Sucrose_phosphorylase"/>
    <property type="match status" value="1"/>
</dbReference>
<comment type="similarity">
    <text evidence="4">Belongs to the glycosyl hydrolase 13 family. Sucrose phosphorylase subfamily.</text>
</comment>
<keyword evidence="3" id="KW-0378">Hydrolase</keyword>
<accession>A0A1I4HFW1</accession>
<feature type="binding site" evidence="5">
    <location>
        <position position="435"/>
    </location>
    <ligand>
        <name>substrate</name>
    </ligand>
</feature>
<feature type="binding site" evidence="5">
    <location>
        <position position="93"/>
    </location>
    <ligand>
        <name>substrate</name>
    </ligand>
</feature>
<dbReference type="SMART" id="SM00642">
    <property type="entry name" value="Aamy"/>
    <property type="match status" value="1"/>
</dbReference>
<proteinExistence type="inferred from homology"/>
<dbReference type="GO" id="GO:0005975">
    <property type="term" value="P:carbohydrate metabolic process"/>
    <property type="evidence" value="ECO:0007669"/>
    <property type="project" value="InterPro"/>
</dbReference>